<feature type="domain" description="DNA endonuclease activator Ctp1 C-terminal" evidence="5">
    <location>
        <begin position="21"/>
        <end position="47"/>
    </location>
</feature>
<dbReference type="AlphaFoldDB" id="A0A0L7LJP9"/>
<comment type="caution">
    <text evidence="6">The sequence shown here is derived from an EMBL/GenBank/DDBJ whole genome shotgun (WGS) entry which is preliminary data.</text>
</comment>
<keyword evidence="7" id="KW-1185">Reference proteome</keyword>
<name>A0A0L7LJP9_OPEBR</name>
<dbReference type="InterPro" id="IPR013882">
    <property type="entry name" value="Ctp1_C"/>
</dbReference>
<protein>
    <submittedName>
        <fullName evidence="6">Putative dna endonuclease rbbp8</fullName>
    </submittedName>
</protein>
<feature type="compositionally biased region" description="Basic and acidic residues" evidence="4">
    <location>
        <begin position="28"/>
        <end position="40"/>
    </location>
</feature>
<dbReference type="Proteomes" id="UP000037510">
    <property type="component" value="Unassembled WGS sequence"/>
</dbReference>
<dbReference type="GO" id="GO:0004519">
    <property type="term" value="F:endonuclease activity"/>
    <property type="evidence" value="ECO:0007669"/>
    <property type="project" value="UniProtKB-KW"/>
</dbReference>
<accession>A0A0L7LJP9</accession>
<dbReference type="GO" id="GO:0005634">
    <property type="term" value="C:nucleus"/>
    <property type="evidence" value="ECO:0007669"/>
    <property type="project" value="UniProtKB-SubCell"/>
</dbReference>
<evidence type="ECO:0000256" key="3">
    <source>
        <dbReference type="ARBA" id="ARBA00023242"/>
    </source>
</evidence>
<evidence type="ECO:0000313" key="7">
    <source>
        <dbReference type="Proteomes" id="UP000037510"/>
    </source>
</evidence>
<dbReference type="GO" id="GO:0006281">
    <property type="term" value="P:DNA repair"/>
    <property type="evidence" value="ECO:0007669"/>
    <property type="project" value="InterPro"/>
</dbReference>
<evidence type="ECO:0000256" key="2">
    <source>
        <dbReference type="ARBA" id="ARBA00022763"/>
    </source>
</evidence>
<feature type="region of interest" description="Disordered" evidence="4">
    <location>
        <begin position="28"/>
        <end position="60"/>
    </location>
</feature>
<evidence type="ECO:0000256" key="1">
    <source>
        <dbReference type="ARBA" id="ARBA00004123"/>
    </source>
</evidence>
<keyword evidence="2" id="KW-0227">DNA damage</keyword>
<evidence type="ECO:0000259" key="5">
    <source>
        <dbReference type="Pfam" id="PF08573"/>
    </source>
</evidence>
<sequence>MALMYKRFYGELYKDDPVMLAKKINECSKHRGKHNPERPKTPPNFWNPRWHVPDNTEDLH</sequence>
<evidence type="ECO:0000313" key="6">
    <source>
        <dbReference type="EMBL" id="KOB75657.1"/>
    </source>
</evidence>
<dbReference type="EMBL" id="JTDY01000857">
    <property type="protein sequence ID" value="KOB75657.1"/>
    <property type="molecule type" value="Genomic_DNA"/>
</dbReference>
<keyword evidence="6" id="KW-0540">Nuclease</keyword>
<organism evidence="6 7">
    <name type="scientific">Operophtera brumata</name>
    <name type="common">Winter moth</name>
    <name type="synonym">Phalaena brumata</name>
    <dbReference type="NCBI Taxonomy" id="104452"/>
    <lineage>
        <taxon>Eukaryota</taxon>
        <taxon>Metazoa</taxon>
        <taxon>Ecdysozoa</taxon>
        <taxon>Arthropoda</taxon>
        <taxon>Hexapoda</taxon>
        <taxon>Insecta</taxon>
        <taxon>Pterygota</taxon>
        <taxon>Neoptera</taxon>
        <taxon>Endopterygota</taxon>
        <taxon>Lepidoptera</taxon>
        <taxon>Glossata</taxon>
        <taxon>Ditrysia</taxon>
        <taxon>Geometroidea</taxon>
        <taxon>Geometridae</taxon>
        <taxon>Larentiinae</taxon>
        <taxon>Operophtera</taxon>
    </lineage>
</organism>
<keyword evidence="3" id="KW-0539">Nucleus</keyword>
<reference evidence="6 7" key="1">
    <citation type="journal article" date="2015" name="Genome Biol. Evol.">
        <title>The genome of winter moth (Operophtera brumata) provides a genomic perspective on sexual dimorphism and phenology.</title>
        <authorList>
            <person name="Derks M.F."/>
            <person name="Smit S."/>
            <person name="Salis L."/>
            <person name="Schijlen E."/>
            <person name="Bossers A."/>
            <person name="Mateman C."/>
            <person name="Pijl A.S."/>
            <person name="de Ridder D."/>
            <person name="Groenen M.A."/>
            <person name="Visser M.E."/>
            <person name="Megens H.J."/>
        </authorList>
    </citation>
    <scope>NUCLEOTIDE SEQUENCE [LARGE SCALE GENOMIC DNA]</scope>
    <source>
        <strain evidence="6">WM2013NL</strain>
        <tissue evidence="6">Head and thorax</tissue>
    </source>
</reference>
<keyword evidence="6" id="KW-0378">Hydrolase</keyword>
<proteinExistence type="predicted"/>
<keyword evidence="6" id="KW-0255">Endonuclease</keyword>
<feature type="compositionally biased region" description="Basic and acidic residues" evidence="4">
    <location>
        <begin position="51"/>
        <end position="60"/>
    </location>
</feature>
<evidence type="ECO:0000256" key="4">
    <source>
        <dbReference type="SAM" id="MobiDB-lite"/>
    </source>
</evidence>
<gene>
    <name evidence="6" type="ORF">OBRU01_07108</name>
</gene>
<dbReference type="Pfam" id="PF08573">
    <property type="entry name" value="SAE2"/>
    <property type="match status" value="1"/>
</dbReference>
<comment type="subcellular location">
    <subcellularLocation>
        <location evidence="1">Nucleus</location>
    </subcellularLocation>
</comment>